<dbReference type="NCBIfam" id="TIGR02432">
    <property type="entry name" value="lysidine_TilS_N"/>
    <property type="match status" value="1"/>
</dbReference>
<dbReference type="InterPro" id="IPR015262">
    <property type="entry name" value="tRNA_Ile_lys_synt_subst-bd"/>
</dbReference>
<keyword evidence="2 8" id="KW-0963">Cytoplasm</keyword>
<keyword evidence="5 8" id="KW-0547">Nucleotide-binding</keyword>
<reference evidence="11" key="1">
    <citation type="submission" date="2016-09" db="EMBL/GenBank/DDBJ databases">
        <authorList>
            <person name="Varghese N."/>
            <person name="Submissions S."/>
        </authorList>
    </citation>
    <scope>NUCLEOTIDE SEQUENCE [LARGE SCALE GENOMIC DNA]</scope>
    <source>
        <strain evidence="11">25nlg</strain>
    </source>
</reference>
<dbReference type="Pfam" id="PF11734">
    <property type="entry name" value="TilS_C"/>
    <property type="match status" value="1"/>
</dbReference>
<comment type="similarity">
    <text evidence="8">Belongs to the tRNA(Ile)-lysidine synthase family.</text>
</comment>
<evidence type="ECO:0000313" key="10">
    <source>
        <dbReference type="EMBL" id="SDC71008.1"/>
    </source>
</evidence>
<dbReference type="GO" id="GO:0005524">
    <property type="term" value="F:ATP binding"/>
    <property type="evidence" value="ECO:0007669"/>
    <property type="project" value="UniProtKB-UniRule"/>
</dbReference>
<name>A0A1G6NTB9_9BACI</name>
<comment type="catalytic activity">
    <reaction evidence="7 8">
        <text>cytidine(34) in tRNA(Ile2) + L-lysine + ATP = lysidine(34) in tRNA(Ile2) + AMP + diphosphate + H(+)</text>
        <dbReference type="Rhea" id="RHEA:43744"/>
        <dbReference type="Rhea" id="RHEA-COMP:10625"/>
        <dbReference type="Rhea" id="RHEA-COMP:10670"/>
        <dbReference type="ChEBI" id="CHEBI:15378"/>
        <dbReference type="ChEBI" id="CHEBI:30616"/>
        <dbReference type="ChEBI" id="CHEBI:32551"/>
        <dbReference type="ChEBI" id="CHEBI:33019"/>
        <dbReference type="ChEBI" id="CHEBI:82748"/>
        <dbReference type="ChEBI" id="CHEBI:83665"/>
        <dbReference type="ChEBI" id="CHEBI:456215"/>
        <dbReference type="EC" id="6.3.4.19"/>
    </reaction>
</comment>
<evidence type="ECO:0000259" key="9">
    <source>
        <dbReference type="SMART" id="SM00977"/>
    </source>
</evidence>
<dbReference type="SMART" id="SM00977">
    <property type="entry name" value="TilS_C"/>
    <property type="match status" value="1"/>
</dbReference>
<evidence type="ECO:0000256" key="1">
    <source>
        <dbReference type="ARBA" id="ARBA00004496"/>
    </source>
</evidence>
<dbReference type="GO" id="GO:0006400">
    <property type="term" value="P:tRNA modification"/>
    <property type="evidence" value="ECO:0007669"/>
    <property type="project" value="UniProtKB-UniRule"/>
</dbReference>
<dbReference type="OrthoDB" id="9807403at2"/>
<dbReference type="RefSeq" id="WP_090776614.1">
    <property type="nucleotide sequence ID" value="NZ_FMYM01000013.1"/>
</dbReference>
<dbReference type="PANTHER" id="PTHR43033:SF1">
    <property type="entry name" value="TRNA(ILE)-LYSIDINE SYNTHASE-RELATED"/>
    <property type="match status" value="1"/>
</dbReference>
<dbReference type="GO" id="GO:0032267">
    <property type="term" value="F:tRNA(Ile)-lysidine synthase activity"/>
    <property type="evidence" value="ECO:0007669"/>
    <property type="project" value="UniProtKB-EC"/>
</dbReference>
<dbReference type="InterPro" id="IPR014729">
    <property type="entry name" value="Rossmann-like_a/b/a_fold"/>
</dbReference>
<dbReference type="Gene3D" id="3.40.50.620">
    <property type="entry name" value="HUPs"/>
    <property type="match status" value="1"/>
</dbReference>
<comment type="subcellular location">
    <subcellularLocation>
        <location evidence="1 8">Cytoplasm</location>
    </subcellularLocation>
</comment>
<sequence>MRERVQQYMQREVNLNTILVAVSGGADSMALLHIMCNINAQKKFTLVALHAHHGLREEADADAALVRTVCADWGIPYVQKQLSVRAYCEQHRIGVQQGARTLRYQFFQEAMMQLDGDVLMTAHHGDDEVETVLMKMVRGTTPLTNIGIAPDQPYVNGRLIRPLLQETKQQILAYCHAHEVPFHEDESNASSMYTRNRFRAQIVPVLKKENPHIHVHTHRFSRWHVDDNDYLFAEAEKVLVQMTKVKKSGYVKISKPLFRRIAPALQRRMIHLILSYLYSGEAVVSALHIEQVQSFLMRKSSSEKRLHLRGGLRVILSYDTCTFTCEQDTNGDLYKYPLSIPGQCETPLGVIQASVAEEVLLTCEQPYRVMFPMRALKKPLYIRNRKEGDVFSPLGMTGTKKISRLFIDCKIAPLLRQKWPLVVDADDEILWIPGLHRSLSVKKGESTESIVTLSFYKYDCDG</sequence>
<dbReference type="STRING" id="1464122.SAMN05421737_11363"/>
<dbReference type="SUPFAM" id="SSF52402">
    <property type="entry name" value="Adenine nucleotide alpha hydrolases-like"/>
    <property type="match status" value="1"/>
</dbReference>
<evidence type="ECO:0000256" key="2">
    <source>
        <dbReference type="ARBA" id="ARBA00022490"/>
    </source>
</evidence>
<dbReference type="Proteomes" id="UP000242662">
    <property type="component" value="Unassembled WGS sequence"/>
</dbReference>
<protein>
    <recommendedName>
        <fullName evidence="8">tRNA(Ile)-lysidine synthase</fullName>
        <ecNumber evidence="8">6.3.4.19</ecNumber>
    </recommendedName>
    <alternativeName>
        <fullName evidence="8">tRNA(Ile)-2-lysyl-cytidine synthase</fullName>
    </alternativeName>
    <alternativeName>
        <fullName evidence="8">tRNA(Ile)-lysidine synthetase</fullName>
    </alternativeName>
</protein>
<evidence type="ECO:0000256" key="4">
    <source>
        <dbReference type="ARBA" id="ARBA00022694"/>
    </source>
</evidence>
<evidence type="ECO:0000256" key="3">
    <source>
        <dbReference type="ARBA" id="ARBA00022598"/>
    </source>
</evidence>
<dbReference type="Pfam" id="PF09179">
    <property type="entry name" value="TilS"/>
    <property type="match status" value="1"/>
</dbReference>
<dbReference type="InterPro" id="IPR011063">
    <property type="entry name" value="TilS/TtcA_N"/>
</dbReference>
<proteinExistence type="inferred from homology"/>
<dbReference type="NCBIfam" id="TIGR02433">
    <property type="entry name" value="lysidine_TilS_C"/>
    <property type="match status" value="1"/>
</dbReference>
<dbReference type="SUPFAM" id="SSF56037">
    <property type="entry name" value="PheT/TilS domain"/>
    <property type="match status" value="1"/>
</dbReference>
<feature type="domain" description="Lysidine-tRNA(Ile) synthetase C-terminal" evidence="9">
    <location>
        <begin position="380"/>
        <end position="453"/>
    </location>
</feature>
<comment type="function">
    <text evidence="8">Ligates lysine onto the cytidine present at position 34 of the AUA codon-specific tRNA(Ile) that contains the anticodon CAU, in an ATP-dependent manner. Cytidine is converted to lysidine, thus changing the amino acid specificity of the tRNA from methionine to isoleucine.</text>
</comment>
<keyword evidence="6 8" id="KW-0067">ATP-binding</keyword>
<dbReference type="EC" id="6.3.4.19" evidence="8"/>
<dbReference type="Pfam" id="PF01171">
    <property type="entry name" value="ATP_bind_3"/>
    <property type="match status" value="1"/>
</dbReference>
<organism evidence="10 11">
    <name type="scientific">Shouchella lonarensis</name>
    <dbReference type="NCBI Taxonomy" id="1464122"/>
    <lineage>
        <taxon>Bacteria</taxon>
        <taxon>Bacillati</taxon>
        <taxon>Bacillota</taxon>
        <taxon>Bacilli</taxon>
        <taxon>Bacillales</taxon>
        <taxon>Bacillaceae</taxon>
        <taxon>Shouchella</taxon>
    </lineage>
</organism>
<dbReference type="InterPro" id="IPR012094">
    <property type="entry name" value="tRNA_Ile_lys_synt"/>
</dbReference>
<dbReference type="CDD" id="cd01992">
    <property type="entry name" value="TilS_N"/>
    <property type="match status" value="1"/>
</dbReference>
<dbReference type="EMBL" id="FMYM01000013">
    <property type="protein sequence ID" value="SDC71008.1"/>
    <property type="molecule type" value="Genomic_DNA"/>
</dbReference>
<dbReference type="SUPFAM" id="SSF82829">
    <property type="entry name" value="MesJ substrate recognition domain-like"/>
    <property type="match status" value="1"/>
</dbReference>
<keyword evidence="4 8" id="KW-0819">tRNA processing</keyword>
<comment type="domain">
    <text evidence="8">The N-terminal region contains the highly conserved SGGXDS motif, predicted to be a P-loop motif involved in ATP binding.</text>
</comment>
<dbReference type="GO" id="GO:0005737">
    <property type="term" value="C:cytoplasm"/>
    <property type="evidence" value="ECO:0007669"/>
    <property type="project" value="UniProtKB-SubCell"/>
</dbReference>
<dbReference type="Gene3D" id="3.30.465.60">
    <property type="match status" value="1"/>
</dbReference>
<dbReference type="InterPro" id="IPR012796">
    <property type="entry name" value="Lysidine-tRNA-synth_C"/>
</dbReference>
<evidence type="ECO:0000313" key="11">
    <source>
        <dbReference type="Proteomes" id="UP000242662"/>
    </source>
</evidence>
<dbReference type="HAMAP" id="MF_01161">
    <property type="entry name" value="tRNA_Ile_lys_synt"/>
    <property type="match status" value="1"/>
</dbReference>
<dbReference type="PANTHER" id="PTHR43033">
    <property type="entry name" value="TRNA(ILE)-LYSIDINE SYNTHASE-RELATED"/>
    <property type="match status" value="1"/>
</dbReference>
<gene>
    <name evidence="8" type="primary">tilS</name>
    <name evidence="10" type="ORF">SAMN05421737_11363</name>
</gene>
<evidence type="ECO:0000256" key="6">
    <source>
        <dbReference type="ARBA" id="ARBA00022840"/>
    </source>
</evidence>
<evidence type="ECO:0000256" key="7">
    <source>
        <dbReference type="ARBA" id="ARBA00048539"/>
    </source>
</evidence>
<feature type="binding site" evidence="8">
    <location>
        <begin position="23"/>
        <end position="28"/>
    </location>
    <ligand>
        <name>ATP</name>
        <dbReference type="ChEBI" id="CHEBI:30616"/>
    </ligand>
</feature>
<evidence type="ECO:0000256" key="5">
    <source>
        <dbReference type="ARBA" id="ARBA00022741"/>
    </source>
</evidence>
<keyword evidence="3 8" id="KW-0436">Ligase</keyword>
<evidence type="ECO:0000256" key="8">
    <source>
        <dbReference type="HAMAP-Rule" id="MF_01161"/>
    </source>
</evidence>
<dbReference type="InterPro" id="IPR012795">
    <property type="entry name" value="tRNA_Ile_lys_synt_N"/>
</dbReference>
<accession>A0A1G6NTB9</accession>
<keyword evidence="11" id="KW-1185">Reference proteome</keyword>
<dbReference type="AlphaFoldDB" id="A0A1G6NTB9"/>